<dbReference type="InterPro" id="IPR011032">
    <property type="entry name" value="GroES-like_sf"/>
</dbReference>
<evidence type="ECO:0000256" key="2">
    <source>
        <dbReference type="ARBA" id="ARBA00023002"/>
    </source>
</evidence>
<dbReference type="InterPro" id="IPR013154">
    <property type="entry name" value="ADH-like_N"/>
</dbReference>
<reference evidence="4 5" key="1">
    <citation type="journal article" date="2019" name="Int. J. Syst. Evol. Microbiol.">
        <title>The Global Catalogue of Microorganisms (GCM) 10K type strain sequencing project: providing services to taxonomists for standard genome sequencing and annotation.</title>
        <authorList>
            <consortium name="The Broad Institute Genomics Platform"/>
            <consortium name="The Broad Institute Genome Sequencing Center for Infectious Disease"/>
            <person name="Wu L."/>
            <person name="Ma J."/>
        </authorList>
    </citation>
    <scope>NUCLEOTIDE SEQUENCE [LARGE SCALE GENOMIC DNA]</scope>
    <source>
        <strain evidence="4 5">JCM 16002</strain>
    </source>
</reference>
<dbReference type="Gene3D" id="3.90.180.10">
    <property type="entry name" value="Medium-chain alcohol dehydrogenases, catalytic domain"/>
    <property type="match status" value="1"/>
</dbReference>
<organism evidence="4 5">
    <name type="scientific">Dietzia cercidiphylli</name>
    <dbReference type="NCBI Taxonomy" id="498199"/>
    <lineage>
        <taxon>Bacteria</taxon>
        <taxon>Bacillati</taxon>
        <taxon>Actinomycetota</taxon>
        <taxon>Actinomycetes</taxon>
        <taxon>Mycobacteriales</taxon>
        <taxon>Dietziaceae</taxon>
        <taxon>Dietzia</taxon>
    </lineage>
</organism>
<keyword evidence="5" id="KW-1185">Reference proteome</keyword>
<sequence>MEHAWTTVLIVVDPSRSHPARLPAGAIAATVEGMKAIDYDNGPDSLRLTEVDDPIPGPGEVLVDVAATAVNRADLLQSKGHYPPPPGASDILGLECSGRISAVGEGVEGLAVGDEVCALLAGGGYAEKVAVPAGQVMPVPVGVSLHEAATLPEVACTVWSNLVMTGGLGRGVLTAHARWGDTELGAPRVLIHGGAGGIGSHAIQVCRALGARVATTAGGPEKVQKCRDLGADLVIDYREEEFPDRVREWTDDDERGRGIDLILDVMGAKYLEPNIASLAPDGRLIVIGMQGGMKGELNLGALLPRRAGVLATNLRARPVDGPGGKTGICREVVDHVWPMIAAGDVTTRVSREIPLERAAEALGLLDSGESHGKMLLSVE</sequence>
<dbReference type="PANTHER" id="PTHR48106">
    <property type="entry name" value="QUINONE OXIDOREDUCTASE PIG3-RELATED"/>
    <property type="match status" value="1"/>
</dbReference>
<dbReference type="PANTHER" id="PTHR48106:SF8">
    <property type="entry name" value="OS02G0805600 PROTEIN"/>
    <property type="match status" value="1"/>
</dbReference>
<keyword evidence="2" id="KW-0560">Oxidoreductase</keyword>
<dbReference type="CDD" id="cd05276">
    <property type="entry name" value="p53_inducible_oxidoreductase"/>
    <property type="match status" value="1"/>
</dbReference>
<dbReference type="Pfam" id="PF00107">
    <property type="entry name" value="ADH_zinc_N"/>
    <property type="match status" value="1"/>
</dbReference>
<accession>A0ABN2IY19</accession>
<dbReference type="SUPFAM" id="SSF51735">
    <property type="entry name" value="NAD(P)-binding Rossmann-fold domains"/>
    <property type="match status" value="1"/>
</dbReference>
<dbReference type="SUPFAM" id="SSF50129">
    <property type="entry name" value="GroES-like"/>
    <property type="match status" value="1"/>
</dbReference>
<protein>
    <submittedName>
        <fullName evidence="4">NAD(P)H-quinone oxidoreductase</fullName>
    </submittedName>
</protein>
<dbReference type="Pfam" id="PF08240">
    <property type="entry name" value="ADH_N"/>
    <property type="match status" value="1"/>
</dbReference>
<dbReference type="Gene3D" id="3.40.50.720">
    <property type="entry name" value="NAD(P)-binding Rossmann-like Domain"/>
    <property type="match status" value="1"/>
</dbReference>
<dbReference type="EMBL" id="BAAAQG010000012">
    <property type="protein sequence ID" value="GAA1713987.1"/>
    <property type="molecule type" value="Genomic_DNA"/>
</dbReference>
<dbReference type="SMART" id="SM00829">
    <property type="entry name" value="PKS_ER"/>
    <property type="match status" value="1"/>
</dbReference>
<evidence type="ECO:0000313" key="5">
    <source>
        <dbReference type="Proteomes" id="UP001500383"/>
    </source>
</evidence>
<dbReference type="Proteomes" id="UP001500383">
    <property type="component" value="Unassembled WGS sequence"/>
</dbReference>
<dbReference type="InterPro" id="IPR020843">
    <property type="entry name" value="ER"/>
</dbReference>
<dbReference type="InterPro" id="IPR036291">
    <property type="entry name" value="NAD(P)-bd_dom_sf"/>
</dbReference>
<dbReference type="NCBIfam" id="TIGR02824">
    <property type="entry name" value="quinone_pig3"/>
    <property type="match status" value="1"/>
</dbReference>
<proteinExistence type="predicted"/>
<gene>
    <name evidence="4" type="ORF">GCM10009831_24600</name>
</gene>
<keyword evidence="1" id="KW-0521">NADP</keyword>
<dbReference type="InterPro" id="IPR013149">
    <property type="entry name" value="ADH-like_C"/>
</dbReference>
<evidence type="ECO:0000256" key="1">
    <source>
        <dbReference type="ARBA" id="ARBA00022857"/>
    </source>
</evidence>
<evidence type="ECO:0000313" key="4">
    <source>
        <dbReference type="EMBL" id="GAA1713987.1"/>
    </source>
</evidence>
<name>A0ABN2IY19_9ACTN</name>
<feature type="domain" description="Enoyl reductase (ER)" evidence="3">
    <location>
        <begin position="42"/>
        <end position="376"/>
    </location>
</feature>
<evidence type="ECO:0000259" key="3">
    <source>
        <dbReference type="SMART" id="SM00829"/>
    </source>
</evidence>
<dbReference type="InterPro" id="IPR014189">
    <property type="entry name" value="Quinone_OxRdtase_PIG3"/>
</dbReference>
<comment type="caution">
    <text evidence="4">The sequence shown here is derived from an EMBL/GenBank/DDBJ whole genome shotgun (WGS) entry which is preliminary data.</text>
</comment>